<comment type="caution">
    <text evidence="1">The sequence shown here is derived from an EMBL/GenBank/DDBJ whole genome shotgun (WGS) entry which is preliminary data.</text>
</comment>
<dbReference type="Proteomes" id="UP000091857">
    <property type="component" value="Chromosome 6"/>
</dbReference>
<gene>
    <name evidence="1" type="ORF">MANES_06G005700v8</name>
</gene>
<evidence type="ECO:0000313" key="2">
    <source>
        <dbReference type="Proteomes" id="UP000091857"/>
    </source>
</evidence>
<reference evidence="2" key="1">
    <citation type="journal article" date="2016" name="Nat. Biotechnol.">
        <title>Sequencing wild and cultivated cassava and related species reveals extensive interspecific hybridization and genetic diversity.</title>
        <authorList>
            <person name="Bredeson J.V."/>
            <person name="Lyons J.B."/>
            <person name="Prochnik S.E."/>
            <person name="Wu G.A."/>
            <person name="Ha C.M."/>
            <person name="Edsinger-Gonzales E."/>
            <person name="Grimwood J."/>
            <person name="Schmutz J."/>
            <person name="Rabbi I.Y."/>
            <person name="Egesi C."/>
            <person name="Nauluvula P."/>
            <person name="Lebot V."/>
            <person name="Ndunguru J."/>
            <person name="Mkamilo G."/>
            <person name="Bart R.S."/>
            <person name="Setter T.L."/>
            <person name="Gleadow R.M."/>
            <person name="Kulakow P."/>
            <person name="Ferguson M.E."/>
            <person name="Rounsley S."/>
            <person name="Rokhsar D.S."/>
        </authorList>
    </citation>
    <scope>NUCLEOTIDE SEQUENCE [LARGE SCALE GENOMIC DNA]</scope>
    <source>
        <strain evidence="2">cv. AM560-2</strain>
    </source>
</reference>
<dbReference type="EMBL" id="CM004392">
    <property type="protein sequence ID" value="OAY46515.1"/>
    <property type="molecule type" value="Genomic_DNA"/>
</dbReference>
<evidence type="ECO:0000313" key="1">
    <source>
        <dbReference type="EMBL" id="OAY46515.1"/>
    </source>
</evidence>
<accession>A0A2C9VP26</accession>
<dbReference type="STRING" id="3983.A0A2C9VP26"/>
<keyword evidence="2" id="KW-1185">Reference proteome</keyword>
<sequence>MDKKDLGQRLFLAWTGCYLLAQSLLSHYARGGLLVIFKYFLHFSWFLEFTCGGQPCCCLMEVLCACSIINRFPHVAGELFGLLIAMLFMQ</sequence>
<protein>
    <submittedName>
        <fullName evidence="1">Uncharacterized protein</fullName>
    </submittedName>
</protein>
<dbReference type="Gramene" id="Manes.06G005700.1.v8.1">
    <property type="protein sequence ID" value="Manes.06G005700.1.v8.1.CDS.1"/>
    <property type="gene ID" value="Manes.06G005700.v8.1"/>
</dbReference>
<proteinExistence type="predicted"/>
<name>A0A2C9VP26_MANES</name>
<organism evidence="1 2">
    <name type="scientific">Manihot esculenta</name>
    <name type="common">Cassava</name>
    <name type="synonym">Jatropha manihot</name>
    <dbReference type="NCBI Taxonomy" id="3983"/>
    <lineage>
        <taxon>Eukaryota</taxon>
        <taxon>Viridiplantae</taxon>
        <taxon>Streptophyta</taxon>
        <taxon>Embryophyta</taxon>
        <taxon>Tracheophyta</taxon>
        <taxon>Spermatophyta</taxon>
        <taxon>Magnoliopsida</taxon>
        <taxon>eudicotyledons</taxon>
        <taxon>Gunneridae</taxon>
        <taxon>Pentapetalae</taxon>
        <taxon>rosids</taxon>
        <taxon>fabids</taxon>
        <taxon>Malpighiales</taxon>
        <taxon>Euphorbiaceae</taxon>
        <taxon>Crotonoideae</taxon>
        <taxon>Manihoteae</taxon>
        <taxon>Manihot</taxon>
    </lineage>
</organism>
<dbReference type="AlphaFoldDB" id="A0A2C9VP26"/>